<name>I5AXV6_9BACT</name>
<evidence type="ECO:0000256" key="1">
    <source>
        <dbReference type="SAM" id="MobiDB-lite"/>
    </source>
</evidence>
<feature type="region of interest" description="Disordered" evidence="1">
    <location>
        <begin position="1"/>
        <end position="39"/>
    </location>
</feature>
<dbReference type="HOGENOM" id="CLU_3308574_0_0_7"/>
<evidence type="ECO:0000313" key="2">
    <source>
        <dbReference type="EMBL" id="EIM62069.1"/>
    </source>
</evidence>
<protein>
    <submittedName>
        <fullName evidence="2">Uncharacterized protein</fullName>
    </submittedName>
</protein>
<keyword evidence="3" id="KW-1185">Reference proteome</keyword>
<dbReference type="EMBL" id="CM001488">
    <property type="protein sequence ID" value="EIM62069.1"/>
    <property type="molecule type" value="Genomic_DNA"/>
</dbReference>
<feature type="compositionally biased region" description="Basic and acidic residues" evidence="1">
    <location>
        <begin position="1"/>
        <end position="22"/>
    </location>
</feature>
<evidence type="ECO:0000313" key="3">
    <source>
        <dbReference type="Proteomes" id="UP000005778"/>
    </source>
</evidence>
<dbReference type="Proteomes" id="UP000005778">
    <property type="component" value="Chromosome"/>
</dbReference>
<organism evidence="2 3">
    <name type="scientific">Desulfobacter postgatei 2ac9</name>
    <dbReference type="NCBI Taxonomy" id="879212"/>
    <lineage>
        <taxon>Bacteria</taxon>
        <taxon>Pseudomonadati</taxon>
        <taxon>Thermodesulfobacteriota</taxon>
        <taxon>Desulfobacteria</taxon>
        <taxon>Desulfobacterales</taxon>
        <taxon>Desulfobacteraceae</taxon>
        <taxon>Desulfobacter</taxon>
    </lineage>
</organism>
<accession>I5AXV6</accession>
<gene>
    <name evidence="2" type="ORF">DespoDRAFT_00001</name>
</gene>
<sequence>MTNGEKKPVKENPVEKPKKRPETVNYVKKTTQKGKIKKR</sequence>
<dbReference type="STRING" id="879212.DespoDRAFT_00001"/>
<reference evidence="2 3" key="2">
    <citation type="submission" date="2012-02" db="EMBL/GenBank/DDBJ databases">
        <title>Improved High-Quality Draft sequence of Desulfobacter postgatei 2ac9.</title>
        <authorList>
            <consortium name="US DOE Joint Genome Institute"/>
            <person name="Lucas S."/>
            <person name="Han J."/>
            <person name="Lapidus A."/>
            <person name="Cheng J.-F."/>
            <person name="Goodwin L."/>
            <person name="Pitluck S."/>
            <person name="Peters L."/>
            <person name="Ovchinnikova G."/>
            <person name="Held B."/>
            <person name="Detter J.C."/>
            <person name="Han C."/>
            <person name="Tapia R."/>
            <person name="Land M."/>
            <person name="Hauser L."/>
            <person name="Kyrpides N."/>
            <person name="Ivanova N."/>
            <person name="Pagani I."/>
            <person name="Orellana R."/>
            <person name="Lovley D."/>
            <person name="Woyke T."/>
        </authorList>
    </citation>
    <scope>NUCLEOTIDE SEQUENCE [LARGE SCALE GENOMIC DNA]</scope>
    <source>
        <strain evidence="2 3">2ac9</strain>
    </source>
</reference>
<feature type="compositionally biased region" description="Basic residues" evidence="1">
    <location>
        <begin position="30"/>
        <end position="39"/>
    </location>
</feature>
<dbReference type="AlphaFoldDB" id="I5AXV6"/>
<proteinExistence type="predicted"/>
<reference evidence="2 3" key="1">
    <citation type="submission" date="2011-09" db="EMBL/GenBank/DDBJ databases">
        <authorList>
            <consortium name="US DOE Joint Genome Institute (JGI-PGF)"/>
            <person name="Lucas S."/>
            <person name="Han J."/>
            <person name="Lapidus A."/>
            <person name="Cheng J.-F."/>
            <person name="Goodwin L."/>
            <person name="Pitluck S."/>
            <person name="Peters L."/>
            <person name="Land M.L."/>
            <person name="Hauser L."/>
            <person name="Orellana R."/>
            <person name="Lovley D."/>
            <person name="Woyke T.J."/>
        </authorList>
    </citation>
    <scope>NUCLEOTIDE SEQUENCE [LARGE SCALE GENOMIC DNA]</scope>
    <source>
        <strain evidence="2 3">2ac9</strain>
    </source>
</reference>